<feature type="transmembrane region" description="Helical" evidence="1">
    <location>
        <begin position="125"/>
        <end position="143"/>
    </location>
</feature>
<organism evidence="3 4">
    <name type="scientific">Cohnella abietis</name>
    <dbReference type="NCBI Taxonomy" id="2507935"/>
    <lineage>
        <taxon>Bacteria</taxon>
        <taxon>Bacillati</taxon>
        <taxon>Bacillota</taxon>
        <taxon>Bacilli</taxon>
        <taxon>Bacillales</taxon>
        <taxon>Paenibacillaceae</taxon>
        <taxon>Cohnella</taxon>
    </lineage>
</organism>
<gene>
    <name evidence="3" type="ORF">KCTCHS21_52100</name>
</gene>
<evidence type="ECO:0000313" key="3">
    <source>
        <dbReference type="EMBL" id="BBI35811.1"/>
    </source>
</evidence>
<name>A0A3T1DCD4_9BACL</name>
<keyword evidence="1" id="KW-1133">Transmembrane helix</keyword>
<dbReference type="RefSeq" id="WP_130614796.1">
    <property type="nucleotide sequence ID" value="NZ_AP019400.1"/>
</dbReference>
<proteinExistence type="predicted"/>
<accession>A0A3T1DCD4</accession>
<keyword evidence="4" id="KW-1185">Reference proteome</keyword>
<dbReference type="Pfam" id="PF13487">
    <property type="entry name" value="HD_5"/>
    <property type="match status" value="1"/>
</dbReference>
<dbReference type="OrthoDB" id="9759601at2"/>
<feature type="transmembrane region" description="Helical" evidence="1">
    <location>
        <begin position="83"/>
        <end position="99"/>
    </location>
</feature>
<feature type="transmembrane region" description="Helical" evidence="1">
    <location>
        <begin position="20"/>
        <end position="42"/>
    </location>
</feature>
<dbReference type="InterPro" id="IPR003607">
    <property type="entry name" value="HD/PDEase_dom"/>
</dbReference>
<dbReference type="PROSITE" id="PS51832">
    <property type="entry name" value="HD_GYP"/>
    <property type="match status" value="1"/>
</dbReference>
<dbReference type="SUPFAM" id="SSF109604">
    <property type="entry name" value="HD-domain/PDEase-like"/>
    <property type="match status" value="1"/>
</dbReference>
<sequence length="400" mass="46052">MLNERKKLLHSYYQSHQRNLSLNILRIALIYLLLSISWNAIFLMLEVPYSRANIYFLLLPFFLLLIMLAANHKYKVKPIVMQHMVNLFLVFVACCLYYGSGYREAWGYFLAVPILAGLYGNLRILFLYSTVGLITMFTVSYIDPLVKDVFDAIDLSNRVLLYFVLGTFSYLLPKQLNQLYNNQVSMIINSMETTIEQVVKTFIISIEAKDSYTFGHSERVSKYAVELALRLPEFQDKMRLETLRLSGLLHDIGKINIPEAVLTKPTKLTEEEYELIKTHTIVGGRMVEKISGLGHLKPGVLFHHERWDGKGYPTGAKGLEIPLEARILSIADTFDAITSSRSYRPATSTTDAIERLKADSGTQFDPDLIMLLDEVMMSWRRIYKEYNEDLTEFETLFDLT</sequence>
<evidence type="ECO:0000259" key="2">
    <source>
        <dbReference type="PROSITE" id="PS51832"/>
    </source>
</evidence>
<dbReference type="SMART" id="SM00471">
    <property type="entry name" value="HDc"/>
    <property type="match status" value="1"/>
</dbReference>
<dbReference type="CDD" id="cd00077">
    <property type="entry name" value="HDc"/>
    <property type="match status" value="1"/>
</dbReference>
<dbReference type="PANTHER" id="PTHR43155">
    <property type="entry name" value="CYCLIC DI-GMP PHOSPHODIESTERASE PA4108-RELATED"/>
    <property type="match status" value="1"/>
</dbReference>
<dbReference type="KEGG" id="cohn:KCTCHS21_52100"/>
<keyword evidence="1" id="KW-0472">Membrane</keyword>
<protein>
    <recommendedName>
        <fullName evidence="2">HD-GYP domain-containing protein</fullName>
    </recommendedName>
</protein>
<evidence type="ECO:0000313" key="4">
    <source>
        <dbReference type="Proteomes" id="UP000289856"/>
    </source>
</evidence>
<dbReference type="Proteomes" id="UP000289856">
    <property type="component" value="Chromosome"/>
</dbReference>
<evidence type="ECO:0000256" key="1">
    <source>
        <dbReference type="SAM" id="Phobius"/>
    </source>
</evidence>
<dbReference type="AlphaFoldDB" id="A0A3T1DCD4"/>
<feature type="transmembrane region" description="Helical" evidence="1">
    <location>
        <begin position="54"/>
        <end position="71"/>
    </location>
</feature>
<reference evidence="3 4" key="1">
    <citation type="submission" date="2019-01" db="EMBL/GenBank/DDBJ databases">
        <title>Complete genome sequence of Cohnella hallensis HS21 isolated from Korean fir (Abies koreana) rhizospheric soil.</title>
        <authorList>
            <person name="Jiang L."/>
            <person name="Kang S.W."/>
            <person name="Kim S."/>
            <person name="Jung J."/>
            <person name="Kim C.Y."/>
            <person name="Kim D.H."/>
            <person name="Kim S.W."/>
            <person name="Lee J."/>
        </authorList>
    </citation>
    <scope>NUCLEOTIDE SEQUENCE [LARGE SCALE GENOMIC DNA]</scope>
    <source>
        <strain evidence="3 4">HS21</strain>
    </source>
</reference>
<dbReference type="Gene3D" id="1.10.3210.10">
    <property type="entry name" value="Hypothetical protein af1432"/>
    <property type="match status" value="1"/>
</dbReference>
<dbReference type="InterPro" id="IPR037522">
    <property type="entry name" value="HD_GYP_dom"/>
</dbReference>
<feature type="domain" description="HD-GYP" evidence="2">
    <location>
        <begin position="191"/>
        <end position="388"/>
    </location>
</feature>
<feature type="transmembrane region" description="Helical" evidence="1">
    <location>
        <begin position="105"/>
        <end position="120"/>
    </location>
</feature>
<dbReference type="EMBL" id="AP019400">
    <property type="protein sequence ID" value="BBI35811.1"/>
    <property type="molecule type" value="Genomic_DNA"/>
</dbReference>
<keyword evidence="1" id="KW-0812">Transmembrane</keyword>